<keyword evidence="2" id="KW-1003">Cell membrane</keyword>
<dbReference type="GO" id="GO:0005886">
    <property type="term" value="C:plasma membrane"/>
    <property type="evidence" value="ECO:0007669"/>
    <property type="project" value="UniProtKB-SubCell"/>
</dbReference>
<feature type="transmembrane region" description="Helical" evidence="7">
    <location>
        <begin position="124"/>
        <end position="146"/>
    </location>
</feature>
<dbReference type="AlphaFoldDB" id="I5B1B3"/>
<dbReference type="OrthoDB" id="9784262at2"/>
<evidence type="ECO:0000256" key="7">
    <source>
        <dbReference type="SAM" id="Phobius"/>
    </source>
</evidence>
<feature type="transmembrane region" description="Helical" evidence="7">
    <location>
        <begin position="179"/>
        <end position="199"/>
    </location>
</feature>
<dbReference type="GO" id="GO:0051536">
    <property type="term" value="F:iron-sulfur cluster binding"/>
    <property type="evidence" value="ECO:0007669"/>
    <property type="project" value="UniProtKB-KW"/>
</dbReference>
<reference evidence="9 10" key="2">
    <citation type="submission" date="2012-02" db="EMBL/GenBank/DDBJ databases">
        <title>Improved High-Quality Draft sequence of Desulfobacter postgatei 2ac9.</title>
        <authorList>
            <consortium name="US DOE Joint Genome Institute"/>
            <person name="Lucas S."/>
            <person name="Han J."/>
            <person name="Lapidus A."/>
            <person name="Cheng J.-F."/>
            <person name="Goodwin L."/>
            <person name="Pitluck S."/>
            <person name="Peters L."/>
            <person name="Ovchinnikova G."/>
            <person name="Held B."/>
            <person name="Detter J.C."/>
            <person name="Han C."/>
            <person name="Tapia R."/>
            <person name="Land M."/>
            <person name="Hauser L."/>
            <person name="Kyrpides N."/>
            <person name="Ivanova N."/>
            <person name="Pagani I."/>
            <person name="Orellana R."/>
            <person name="Lovley D."/>
            <person name="Woyke T."/>
        </authorList>
    </citation>
    <scope>NUCLEOTIDE SEQUENCE [LARGE SCALE GENOMIC DNA]</scope>
    <source>
        <strain evidence="9 10">2ac9</strain>
    </source>
</reference>
<keyword evidence="5" id="KW-0411">Iron-sulfur</keyword>
<evidence type="ECO:0000256" key="5">
    <source>
        <dbReference type="ARBA" id="ARBA00023014"/>
    </source>
</evidence>
<name>I5B1B3_9BACT</name>
<keyword evidence="6 7" id="KW-0472">Membrane</keyword>
<dbReference type="STRING" id="879212.DespoDRAFT_01318"/>
<evidence type="ECO:0000256" key="6">
    <source>
        <dbReference type="ARBA" id="ARBA00023136"/>
    </source>
</evidence>
<keyword evidence="7" id="KW-1133">Transmembrane helix</keyword>
<dbReference type="RefSeq" id="WP_004072337.1">
    <property type="nucleotide sequence ID" value="NZ_CM001488.1"/>
</dbReference>
<dbReference type="PROSITE" id="PS51379">
    <property type="entry name" value="4FE4S_FER_2"/>
    <property type="match status" value="1"/>
</dbReference>
<dbReference type="InterPro" id="IPR017896">
    <property type="entry name" value="4Fe4S_Fe-S-bd"/>
</dbReference>
<comment type="subcellular location">
    <subcellularLocation>
        <location evidence="1">Cell membrane</location>
    </subcellularLocation>
</comment>
<dbReference type="Gene3D" id="3.30.70.20">
    <property type="match status" value="1"/>
</dbReference>
<keyword evidence="7" id="KW-0812">Transmembrane</keyword>
<evidence type="ECO:0000256" key="4">
    <source>
        <dbReference type="ARBA" id="ARBA00023004"/>
    </source>
</evidence>
<dbReference type="SUPFAM" id="SSF54862">
    <property type="entry name" value="4Fe-4S ferredoxins"/>
    <property type="match status" value="1"/>
</dbReference>
<dbReference type="EMBL" id="CM001488">
    <property type="protein sequence ID" value="EIM63276.1"/>
    <property type="molecule type" value="Genomic_DNA"/>
</dbReference>
<dbReference type="InterPro" id="IPR052378">
    <property type="entry name" value="NosR_regulator"/>
</dbReference>
<keyword evidence="3" id="KW-0479">Metal-binding</keyword>
<accession>I5B1B3</accession>
<dbReference type="InterPro" id="IPR017900">
    <property type="entry name" value="4Fe4S_Fe_S_CS"/>
</dbReference>
<organism evidence="9 10">
    <name type="scientific">Desulfobacter postgatei 2ac9</name>
    <dbReference type="NCBI Taxonomy" id="879212"/>
    <lineage>
        <taxon>Bacteria</taxon>
        <taxon>Pseudomonadati</taxon>
        <taxon>Thermodesulfobacteriota</taxon>
        <taxon>Desulfobacteria</taxon>
        <taxon>Desulfobacterales</taxon>
        <taxon>Desulfobacteraceae</taxon>
        <taxon>Desulfobacter</taxon>
    </lineage>
</organism>
<evidence type="ECO:0000259" key="8">
    <source>
        <dbReference type="PROSITE" id="PS51379"/>
    </source>
</evidence>
<dbReference type="PANTHER" id="PTHR30224">
    <property type="entry name" value="ELECTRON TRANSPORT PROTEIN"/>
    <property type="match status" value="1"/>
</dbReference>
<keyword evidence="10" id="KW-1185">Reference proteome</keyword>
<dbReference type="PROSITE" id="PS00198">
    <property type="entry name" value="4FE4S_FER_1"/>
    <property type="match status" value="1"/>
</dbReference>
<evidence type="ECO:0000256" key="2">
    <source>
        <dbReference type="ARBA" id="ARBA00022475"/>
    </source>
</evidence>
<dbReference type="eggNOG" id="COG0348">
    <property type="taxonomic scope" value="Bacteria"/>
</dbReference>
<feature type="transmembrane region" description="Helical" evidence="7">
    <location>
        <begin position="282"/>
        <end position="304"/>
    </location>
</feature>
<dbReference type="Proteomes" id="UP000005778">
    <property type="component" value="Chromosome"/>
</dbReference>
<evidence type="ECO:0000313" key="9">
    <source>
        <dbReference type="EMBL" id="EIM63276.1"/>
    </source>
</evidence>
<proteinExistence type="predicted"/>
<reference evidence="9 10" key="1">
    <citation type="submission" date="2011-09" db="EMBL/GenBank/DDBJ databases">
        <authorList>
            <consortium name="US DOE Joint Genome Institute (JGI-PGF)"/>
            <person name="Lucas S."/>
            <person name="Han J."/>
            <person name="Lapidus A."/>
            <person name="Cheng J.-F."/>
            <person name="Goodwin L."/>
            <person name="Pitluck S."/>
            <person name="Peters L."/>
            <person name="Land M.L."/>
            <person name="Hauser L."/>
            <person name="Orellana R."/>
            <person name="Lovley D."/>
            <person name="Woyke T.J."/>
        </authorList>
    </citation>
    <scope>NUCLEOTIDE SEQUENCE [LARGE SCALE GENOMIC DNA]</scope>
    <source>
        <strain evidence="9 10">2ac9</strain>
    </source>
</reference>
<dbReference type="GO" id="GO:0046872">
    <property type="term" value="F:metal ion binding"/>
    <property type="evidence" value="ECO:0007669"/>
    <property type="project" value="UniProtKB-KW"/>
</dbReference>
<evidence type="ECO:0000256" key="3">
    <source>
        <dbReference type="ARBA" id="ARBA00022723"/>
    </source>
</evidence>
<dbReference type="Pfam" id="PF13746">
    <property type="entry name" value="Fer4_18"/>
    <property type="match status" value="1"/>
</dbReference>
<sequence length="366" mass="41013">MKTTPLSTRRSVQIIFSGIVVFIGIRFYLFVSCLENGVLPEIERPAGVEAFLPISALVSLKHWLYTGIINSIHPSALVLFLIICATAVVTKKGFCSWVCPIGFLSEGAAKLNGMLLKKTLRLPAIFDVLLRSLKYLIAGFFIYQIFYKMSVSSIEQFIHSPYNQFADIKMLKFFKDMSTTAFIVIVVLICLTITIRNFWCRYLCPYGALLGIIGFLSLGRIHRQPSHCIDCGRCETVCPGNIDIRQKTWINSLECSTCMSCIETCPEKKVLGFKLVPGRKSLGAMAIAIFFVLIFTAGITTAGLSGHWKNNIPLQAYLQHATPDTAPSSKTLNHISPEKMQRMILMMNQFRAQNMQNLQKSNEAQK</sequence>
<dbReference type="HOGENOM" id="CLU_033147_0_0_7"/>
<dbReference type="PANTHER" id="PTHR30224:SF4">
    <property type="entry name" value="ELECTRON TRANSPORT PROTEIN YCCM-RELATED"/>
    <property type="match status" value="1"/>
</dbReference>
<keyword evidence="4" id="KW-0408">Iron</keyword>
<dbReference type="Pfam" id="PF12801">
    <property type="entry name" value="Fer4_5"/>
    <property type="match status" value="2"/>
</dbReference>
<feature type="transmembrane region" description="Helical" evidence="7">
    <location>
        <begin position="12"/>
        <end position="30"/>
    </location>
</feature>
<protein>
    <submittedName>
        <fullName evidence="9">Polyferredoxin</fullName>
    </submittedName>
</protein>
<gene>
    <name evidence="9" type="ORF">DespoDRAFT_01318</name>
</gene>
<feature type="domain" description="4Fe-4S ferredoxin-type" evidence="8">
    <location>
        <begin position="219"/>
        <end position="247"/>
    </location>
</feature>
<evidence type="ECO:0000313" key="10">
    <source>
        <dbReference type="Proteomes" id="UP000005778"/>
    </source>
</evidence>
<evidence type="ECO:0000256" key="1">
    <source>
        <dbReference type="ARBA" id="ARBA00004236"/>
    </source>
</evidence>